<keyword evidence="3" id="KW-1185">Reference proteome</keyword>
<feature type="compositionally biased region" description="Low complexity" evidence="1">
    <location>
        <begin position="69"/>
        <end position="81"/>
    </location>
</feature>
<proteinExistence type="predicted"/>
<protein>
    <submittedName>
        <fullName evidence="2">Uncharacterized protein</fullName>
    </submittedName>
</protein>
<organism evidence="2 3">
    <name type="scientific">Ascochyta lentis</name>
    <dbReference type="NCBI Taxonomy" id="205686"/>
    <lineage>
        <taxon>Eukaryota</taxon>
        <taxon>Fungi</taxon>
        <taxon>Dikarya</taxon>
        <taxon>Ascomycota</taxon>
        <taxon>Pezizomycotina</taxon>
        <taxon>Dothideomycetes</taxon>
        <taxon>Pleosporomycetidae</taxon>
        <taxon>Pleosporales</taxon>
        <taxon>Pleosporineae</taxon>
        <taxon>Didymellaceae</taxon>
        <taxon>Ascochyta</taxon>
    </lineage>
</organism>
<gene>
    <name evidence="2" type="ORF">EKO04_007527</name>
</gene>
<dbReference type="Proteomes" id="UP000651452">
    <property type="component" value="Unassembled WGS sequence"/>
</dbReference>
<feature type="compositionally biased region" description="Basic and acidic residues" evidence="1">
    <location>
        <begin position="161"/>
        <end position="175"/>
    </location>
</feature>
<sequence length="261" mass="28474">MTFKDIVSKVQLSILCCIGRERKRSLDIGSPTDVRHVDVSDTLPGLTNTERQYIREKASNDAIRLLSLQSHPPSQSPSQPTTSPPSPEHLFQHEPSSAMSSREPSMALLNAASKDLPDAIPTPPPQAHSHTSSPSARMKGMWDDVKRLSNSSSCRDSLYSKIEDNSINNEKKPRDSSFMTLNLELGPESPSSKTRSDSPRTLSLASGFETQDTIGGYARAAAPIAKNEKVSAVIKEADTVDDSDEDDDPFITAEAELLKKL</sequence>
<feature type="compositionally biased region" description="Polar residues" evidence="1">
    <location>
        <begin position="94"/>
        <end position="103"/>
    </location>
</feature>
<dbReference type="EMBL" id="RZGK01000013">
    <property type="protein sequence ID" value="KAF9694379.1"/>
    <property type="molecule type" value="Genomic_DNA"/>
</dbReference>
<name>A0A8H7J075_9PLEO</name>
<evidence type="ECO:0000313" key="2">
    <source>
        <dbReference type="EMBL" id="KAF9694379.1"/>
    </source>
</evidence>
<dbReference type="OrthoDB" id="5226159at2759"/>
<dbReference type="AlphaFoldDB" id="A0A8H7J075"/>
<feature type="region of interest" description="Disordered" evidence="1">
    <location>
        <begin position="115"/>
        <end position="138"/>
    </location>
</feature>
<evidence type="ECO:0000256" key="1">
    <source>
        <dbReference type="SAM" id="MobiDB-lite"/>
    </source>
</evidence>
<reference evidence="2" key="1">
    <citation type="submission" date="2018-12" db="EMBL/GenBank/DDBJ databases">
        <authorList>
            <person name="Syme R.A."/>
            <person name="Farfan-Caceres L."/>
            <person name="Lichtenzveig J."/>
        </authorList>
    </citation>
    <scope>NUCLEOTIDE SEQUENCE</scope>
    <source>
        <strain evidence="2">Al4</strain>
    </source>
</reference>
<evidence type="ECO:0000313" key="3">
    <source>
        <dbReference type="Proteomes" id="UP000651452"/>
    </source>
</evidence>
<feature type="region of interest" description="Disordered" evidence="1">
    <location>
        <begin position="69"/>
        <end position="103"/>
    </location>
</feature>
<feature type="compositionally biased region" description="Polar residues" evidence="1">
    <location>
        <begin position="189"/>
        <end position="203"/>
    </location>
</feature>
<accession>A0A8H7J075</accession>
<feature type="region of interest" description="Disordered" evidence="1">
    <location>
        <begin position="161"/>
        <end position="203"/>
    </location>
</feature>
<comment type="caution">
    <text evidence="2">The sequence shown here is derived from an EMBL/GenBank/DDBJ whole genome shotgun (WGS) entry which is preliminary data.</text>
</comment>
<reference evidence="2" key="2">
    <citation type="submission" date="2020-09" db="EMBL/GenBank/DDBJ databases">
        <title>Reference genome assembly for Australian Ascochyta lentis isolate Al4.</title>
        <authorList>
            <person name="Lee R.C."/>
            <person name="Farfan-Caceres L.M."/>
            <person name="Debler J.W."/>
            <person name="Williams A.H."/>
            <person name="Henares B.M."/>
        </authorList>
    </citation>
    <scope>NUCLEOTIDE SEQUENCE</scope>
    <source>
        <strain evidence="2">Al4</strain>
    </source>
</reference>